<gene>
    <name evidence="1" type="ORF">EJB05_14123</name>
</gene>
<dbReference type="Gramene" id="TVU40654">
    <property type="protein sequence ID" value="TVU40654"/>
    <property type="gene ID" value="EJB05_14123"/>
</dbReference>
<accession>A0A5J9VZA5</accession>
<organism evidence="1 2">
    <name type="scientific">Eragrostis curvula</name>
    <name type="common">weeping love grass</name>
    <dbReference type="NCBI Taxonomy" id="38414"/>
    <lineage>
        <taxon>Eukaryota</taxon>
        <taxon>Viridiplantae</taxon>
        <taxon>Streptophyta</taxon>
        <taxon>Embryophyta</taxon>
        <taxon>Tracheophyta</taxon>
        <taxon>Spermatophyta</taxon>
        <taxon>Magnoliopsida</taxon>
        <taxon>Liliopsida</taxon>
        <taxon>Poales</taxon>
        <taxon>Poaceae</taxon>
        <taxon>PACMAD clade</taxon>
        <taxon>Chloridoideae</taxon>
        <taxon>Eragrostideae</taxon>
        <taxon>Eragrostidinae</taxon>
        <taxon>Eragrostis</taxon>
    </lineage>
</organism>
<evidence type="ECO:0000313" key="1">
    <source>
        <dbReference type="EMBL" id="TVU40654.1"/>
    </source>
</evidence>
<reference evidence="1 2" key="1">
    <citation type="journal article" date="2019" name="Sci. Rep.">
        <title>A high-quality genome of Eragrostis curvula grass provides insights into Poaceae evolution and supports new strategies to enhance forage quality.</title>
        <authorList>
            <person name="Carballo J."/>
            <person name="Santos B.A.C.M."/>
            <person name="Zappacosta D."/>
            <person name="Garbus I."/>
            <person name="Selva J.P."/>
            <person name="Gallo C.A."/>
            <person name="Diaz A."/>
            <person name="Albertini E."/>
            <person name="Caccamo M."/>
            <person name="Echenique V."/>
        </authorList>
    </citation>
    <scope>NUCLEOTIDE SEQUENCE [LARGE SCALE GENOMIC DNA]</scope>
    <source>
        <strain evidence="2">cv. Victoria</strain>
        <tissue evidence="1">Leaf</tissue>
    </source>
</reference>
<evidence type="ECO:0000313" key="2">
    <source>
        <dbReference type="Proteomes" id="UP000324897"/>
    </source>
</evidence>
<name>A0A5J9VZA5_9POAL</name>
<dbReference type="Proteomes" id="UP000324897">
    <property type="component" value="Chromosome 4"/>
</dbReference>
<dbReference type="EMBL" id="RWGY01000007">
    <property type="protein sequence ID" value="TVU40654.1"/>
    <property type="molecule type" value="Genomic_DNA"/>
</dbReference>
<protein>
    <submittedName>
        <fullName evidence="1">Uncharacterized protein</fullName>
    </submittedName>
</protein>
<dbReference type="AlphaFoldDB" id="A0A5J9VZA5"/>
<keyword evidence="2" id="KW-1185">Reference proteome</keyword>
<comment type="caution">
    <text evidence="1">The sequence shown here is derived from an EMBL/GenBank/DDBJ whole genome shotgun (WGS) entry which is preliminary data.</text>
</comment>
<proteinExistence type="predicted"/>
<sequence length="222" mass="24063">MSAPVAARCRRVCSFCPPSNCGGDLSSRPWPAAIRRRRVLAVKIRSEFDGMVGHCSQQQPYHRLLRATASGRYAGASFQRAAAALGTLPSLELRILKFARQGGQRLDGGYRVTKAYGIHPLLSGGQSRGKLGRAQEVDDEEILLVDSLSFALCQLPHEQIHRNSSQDSYLAAHSGNDLFYGEAMVSSTCRMEAPKSGGNANQSVVPAAEFMSWRPPLPFGGC</sequence>